<protein>
    <recommendedName>
        <fullName evidence="2">Zinc-ribbon domain-containing protein</fullName>
    </recommendedName>
</protein>
<dbReference type="STRING" id="168384.SAMN05660368_02441"/>
<dbReference type="InterPro" id="IPR026870">
    <property type="entry name" value="Zinc_ribbon_dom"/>
</dbReference>
<feature type="transmembrane region" description="Helical" evidence="1">
    <location>
        <begin position="86"/>
        <end position="109"/>
    </location>
</feature>
<dbReference type="EMBL" id="ACCL02000027">
    <property type="protein sequence ID" value="EET58686.1"/>
    <property type="molecule type" value="Genomic_DNA"/>
</dbReference>
<dbReference type="AlphaFoldDB" id="C6LL67"/>
<gene>
    <name evidence="3" type="ORF">BRYFOR_09414</name>
</gene>
<evidence type="ECO:0000313" key="3">
    <source>
        <dbReference type="EMBL" id="EET58686.1"/>
    </source>
</evidence>
<keyword evidence="1" id="KW-1133">Transmembrane helix</keyword>
<organism evidence="3 4">
    <name type="scientific">Marvinbryantia formatexigens DSM 14469</name>
    <dbReference type="NCBI Taxonomy" id="478749"/>
    <lineage>
        <taxon>Bacteria</taxon>
        <taxon>Bacillati</taxon>
        <taxon>Bacillota</taxon>
        <taxon>Clostridia</taxon>
        <taxon>Lachnospirales</taxon>
        <taxon>Lachnospiraceae</taxon>
        <taxon>Marvinbryantia</taxon>
    </lineage>
</organism>
<keyword evidence="1" id="KW-0472">Membrane</keyword>
<keyword evidence="1" id="KW-0812">Transmembrane</keyword>
<accession>C6LL67</accession>
<evidence type="ECO:0000313" key="4">
    <source>
        <dbReference type="Proteomes" id="UP000005561"/>
    </source>
</evidence>
<sequence>MVICVCEHAEKRNMNIRFAKRTEYMWMREKGRIGSMYCPDCGHEIMDGDKFCRNCGREVIKYKNTVQGKQTKKTAHRKRGVPFKGLAVAAVLVVMAGGILYGAIITGVFGGKTDMSDYCVTISDGQYKLVPFKQNLREEEIVIAGLEWDSSGNDTWSYLNNDYAQLTEDGEYLYFFSKLSDYGATGNLYRAELGKLRPDSDKNDKYIVKIASDVETDGLFICKDGTAVYQKKESLDDNVSRLYYFDGERSASVARDVYISEVCGDYVFYTVSEDASEIYTLYGQMLGHEESERKIAAYTDGAFYIKDPEHIVYTKTRSDEYNSYCALYIAGYSAEPEKLSDNVCEGTWYNFSFEQTGSFYYTETGSEKVYMSDFVENPCADEDKEAVEPDYYDEKYDEDYAAYEADYEKYEMALERRDLMDYLSELSCGSKAYSLYYYDISVGEPVLISDWVDDYQISYQMAYSNKHSAIAYFKRPDTIRKLNIEQVQKEYDGTYSDAERIVMEYLNSNSANTDILYCTVDGSEEQGINLQDGSVGDVFEGENGAYFILGIYNEGNNLAFFGAEYDSAWNRTYSDDIYTVTVSDRKIGELESISATDAVSIGVYGDRLGYHDADGYFYMYINNKHIFVVEDECYSVNAKGYEDGSTLVWTDYMYENGGMLARISKTGEEELVAEEISRFRVLNDGKILYLIDDELRLYDGKEDEVVAGDTDYFWCLGMEEL</sequence>
<keyword evidence="4" id="KW-1185">Reference proteome</keyword>
<proteinExistence type="predicted"/>
<comment type="caution">
    <text evidence="3">The sequence shown here is derived from an EMBL/GenBank/DDBJ whole genome shotgun (WGS) entry which is preliminary data.</text>
</comment>
<dbReference type="Pfam" id="PF13240">
    <property type="entry name" value="Zn_Ribbon_1"/>
    <property type="match status" value="1"/>
</dbReference>
<evidence type="ECO:0000259" key="2">
    <source>
        <dbReference type="Pfam" id="PF13240"/>
    </source>
</evidence>
<dbReference type="Proteomes" id="UP000005561">
    <property type="component" value="Unassembled WGS sequence"/>
</dbReference>
<reference evidence="3" key="1">
    <citation type="submission" date="2009-07" db="EMBL/GenBank/DDBJ databases">
        <authorList>
            <person name="Weinstock G."/>
            <person name="Sodergren E."/>
            <person name="Clifton S."/>
            <person name="Fulton L."/>
            <person name="Fulton B."/>
            <person name="Courtney L."/>
            <person name="Fronick C."/>
            <person name="Harrison M."/>
            <person name="Strong C."/>
            <person name="Farmer C."/>
            <person name="Delahaunty K."/>
            <person name="Markovic C."/>
            <person name="Hall O."/>
            <person name="Minx P."/>
            <person name="Tomlinson C."/>
            <person name="Mitreva M."/>
            <person name="Nelson J."/>
            <person name="Hou S."/>
            <person name="Wollam A."/>
            <person name="Pepin K.H."/>
            <person name="Johnson M."/>
            <person name="Bhonagiri V."/>
            <person name="Nash W.E."/>
            <person name="Warren W."/>
            <person name="Chinwalla A."/>
            <person name="Mardis E.R."/>
            <person name="Wilson R.K."/>
        </authorList>
    </citation>
    <scope>NUCLEOTIDE SEQUENCE [LARGE SCALE GENOMIC DNA]</scope>
    <source>
        <strain evidence="3">DSM 14469</strain>
    </source>
</reference>
<feature type="domain" description="Zinc-ribbon" evidence="2">
    <location>
        <begin position="37"/>
        <end position="58"/>
    </location>
</feature>
<name>C6LL67_9FIRM</name>
<evidence type="ECO:0000256" key="1">
    <source>
        <dbReference type="SAM" id="Phobius"/>
    </source>
</evidence>
<dbReference type="eggNOG" id="ENOG5032BZ5">
    <property type="taxonomic scope" value="Bacteria"/>
</dbReference>